<proteinExistence type="predicted"/>
<dbReference type="AlphaFoldDB" id="A0A0V8M3U3"/>
<evidence type="ECO:0000313" key="12">
    <source>
        <dbReference type="EMBL" id="WRO06581.1"/>
    </source>
</evidence>
<evidence type="ECO:0000313" key="13">
    <source>
        <dbReference type="Proteomes" id="UP000053577"/>
    </source>
</evidence>
<dbReference type="InterPro" id="IPR028894">
    <property type="entry name" value="RDH_dom"/>
</dbReference>
<dbReference type="PROSITE" id="PS00198">
    <property type="entry name" value="4FE4S_FER_1"/>
    <property type="match status" value="1"/>
</dbReference>
<evidence type="ECO:0000259" key="10">
    <source>
        <dbReference type="PROSITE" id="PS51379"/>
    </source>
</evidence>
<dbReference type="GO" id="GO:0046872">
    <property type="term" value="F:metal ion binding"/>
    <property type="evidence" value="ECO:0007669"/>
    <property type="project" value="UniProtKB-KW"/>
</dbReference>
<dbReference type="InterPro" id="IPR017900">
    <property type="entry name" value="4Fe4S_Fe_S_CS"/>
</dbReference>
<dbReference type="GO" id="GO:0051539">
    <property type="term" value="F:4 iron, 4 sulfur cluster binding"/>
    <property type="evidence" value="ECO:0007669"/>
    <property type="project" value="UniProtKB-KW"/>
</dbReference>
<dbReference type="InterPro" id="IPR012832">
    <property type="entry name" value="RDH"/>
</dbReference>
<accession>A0A0V8M3U3</accession>
<dbReference type="Pfam" id="PF13486">
    <property type="entry name" value="Dehalogenase"/>
    <property type="match status" value="1"/>
</dbReference>
<evidence type="ECO:0000256" key="9">
    <source>
        <dbReference type="ARBA" id="ARBA00029374"/>
    </source>
</evidence>
<dbReference type="PATRIC" id="fig|61435.5.peg.579"/>
<keyword evidence="5" id="KW-0732">Signal</keyword>
<dbReference type="EMBL" id="JGYD01000011">
    <property type="protein sequence ID" value="KSV18384.1"/>
    <property type="molecule type" value="Genomic_DNA"/>
</dbReference>
<evidence type="ECO:0000256" key="5">
    <source>
        <dbReference type="ARBA" id="ARBA00022729"/>
    </source>
</evidence>
<dbReference type="RefSeq" id="WP_041341013.1">
    <property type="nucleotide sequence ID" value="NZ_CP141531.1"/>
</dbReference>
<keyword evidence="2" id="KW-1003">Cell membrane</keyword>
<comment type="cofactor">
    <cofactor evidence="9">
        <name>corrinoid</name>
        <dbReference type="ChEBI" id="CHEBI:33913"/>
    </cofactor>
</comment>
<dbReference type="PROSITE" id="PS51379">
    <property type="entry name" value="4FE4S_FER_2"/>
    <property type="match status" value="1"/>
</dbReference>
<evidence type="ECO:0000256" key="1">
    <source>
        <dbReference type="ARBA" id="ARBA00004236"/>
    </source>
</evidence>
<evidence type="ECO:0000256" key="4">
    <source>
        <dbReference type="ARBA" id="ARBA00022723"/>
    </source>
</evidence>
<dbReference type="PROSITE" id="PS51318">
    <property type="entry name" value="TAT"/>
    <property type="match status" value="1"/>
</dbReference>
<dbReference type="NCBIfam" id="TIGR01409">
    <property type="entry name" value="TAT_signal_seq"/>
    <property type="match status" value="1"/>
</dbReference>
<evidence type="ECO:0000256" key="8">
    <source>
        <dbReference type="ARBA" id="ARBA00023136"/>
    </source>
</evidence>
<dbReference type="Proteomes" id="UP000053577">
    <property type="component" value="Unassembled WGS sequence"/>
</dbReference>
<dbReference type="OrthoDB" id="165369at2"/>
<dbReference type="InterPro" id="IPR017896">
    <property type="entry name" value="4Fe4S_Fe-S-bd"/>
</dbReference>
<protein>
    <submittedName>
        <fullName evidence="11 12">Dehalogenase</fullName>
    </submittedName>
</protein>
<evidence type="ECO:0000256" key="2">
    <source>
        <dbReference type="ARBA" id="ARBA00022475"/>
    </source>
</evidence>
<dbReference type="NCBIfam" id="TIGR02486">
    <property type="entry name" value="RDH"/>
    <property type="match status" value="1"/>
</dbReference>
<dbReference type="Proteomes" id="UP001327986">
    <property type="component" value="Chromosome"/>
</dbReference>
<sequence>MSKFHSAVTRRDFMKGLGLAGAGIGTAAAVSPLYRDLDEMIGSKTAQWKRPWWVKELELEEPTTEIDWDMVERFDARYSAHSPAEVCRFVGLDEYNRVRALSNAKQDMLDNKPGSTLRDNALNIGAGTGQYMSGYKTDYVFPAAGTCCGSFSVYWTGQKGVATPESMGVPKWSGTPEENTQMVRAAMRFFGATDVSVGELNERTKKFVSTYPQGGDVKYLDNWPPPDTYIKKIVFEDVDQGYSTDTKYVIPNKPLYCITYTVPMSKDLFRTGPGSQLRSAANISRYRLRAAIDTCTKGFLTALGYQGLEEPYPCFPSQAGAVLDGLAEMGRNSNVCISPEYGSVHGYFDIITDLPMAPTHPIDAGIFRFCHTCHKCADECPAKCIDQGSEPTWDFPASMYKPEMPVDYHAPGKRLFWNDPIACQMYSNSVAGACGVCMATCTFNTNGASMIHDVVKATLAKTSLLNGFLWNADKAFGYGLVEGDEKEKFWEIGLPAYGFDTTVGSTVGGY</sequence>
<dbReference type="EMBL" id="CP141531">
    <property type="protein sequence ID" value="WRO06581.1"/>
    <property type="molecule type" value="Genomic_DNA"/>
</dbReference>
<feature type="domain" description="4Fe-4S ferredoxin-type" evidence="10">
    <location>
        <begin position="358"/>
        <end position="390"/>
    </location>
</feature>
<keyword evidence="4" id="KW-0479">Metal-binding</keyword>
<keyword evidence="3" id="KW-0004">4Fe-4S</keyword>
<evidence type="ECO:0000313" key="11">
    <source>
        <dbReference type="EMBL" id="KSV18384.1"/>
    </source>
</evidence>
<dbReference type="SUPFAM" id="SSF54862">
    <property type="entry name" value="4Fe-4S ferredoxins"/>
    <property type="match status" value="1"/>
</dbReference>
<gene>
    <name evidence="11" type="ORF">DA01_02880</name>
    <name evidence="12" type="ORF">VLL09_04125</name>
</gene>
<evidence type="ECO:0000256" key="3">
    <source>
        <dbReference type="ARBA" id="ARBA00022485"/>
    </source>
</evidence>
<evidence type="ECO:0000256" key="6">
    <source>
        <dbReference type="ARBA" id="ARBA00023004"/>
    </source>
</evidence>
<keyword evidence="8" id="KW-0472">Membrane</keyword>
<dbReference type="InterPro" id="IPR019546">
    <property type="entry name" value="TAT_signal_bac_arc"/>
</dbReference>
<dbReference type="InterPro" id="IPR006311">
    <property type="entry name" value="TAT_signal"/>
</dbReference>
<reference evidence="11 13" key="1">
    <citation type="journal article" date="2015" name="Sci. Rep.">
        <title>A comparative genomics and reductive dehalogenase gene transcription study of two chloroethene-respiring bacteria, Dehalococcoides mccartyi strains MB and 11a.</title>
        <authorList>
            <person name="Low A."/>
            <person name="Shen Z."/>
            <person name="Cheng D."/>
            <person name="Rogers M.J."/>
            <person name="Lee P.K."/>
            <person name="He J."/>
        </authorList>
    </citation>
    <scope>NUCLEOTIDE SEQUENCE [LARGE SCALE GENOMIC DNA]</scope>
    <source>
        <strain evidence="11 13">MB</strain>
    </source>
</reference>
<dbReference type="GO" id="GO:0005886">
    <property type="term" value="C:plasma membrane"/>
    <property type="evidence" value="ECO:0007669"/>
    <property type="project" value="UniProtKB-SubCell"/>
</dbReference>
<comment type="subcellular location">
    <subcellularLocation>
        <location evidence="1">Cell membrane</location>
    </subcellularLocation>
</comment>
<reference evidence="12" key="2">
    <citation type="submission" date="2023-12" db="EMBL/GenBank/DDBJ databases">
        <title>Isolation of organohalide respiring bacteria Dehalococcoides mccartyi strain GPTCE1 in groundwater collected near a chemical plant in Suzhou, China.</title>
        <authorList>
            <person name="Liu G."/>
        </authorList>
    </citation>
    <scope>NUCLEOTIDE SEQUENCE</scope>
    <source>
        <strain evidence="12">GPTCE1</strain>
    </source>
</reference>
<evidence type="ECO:0000256" key="7">
    <source>
        <dbReference type="ARBA" id="ARBA00023014"/>
    </source>
</evidence>
<keyword evidence="6" id="KW-0408">Iron</keyword>
<name>A0A0V8M3U3_9CHLR</name>
<keyword evidence="7" id="KW-0411">Iron-sulfur</keyword>
<organism evidence="11 13">
    <name type="scientific">Dehalococcoides mccartyi</name>
    <dbReference type="NCBI Taxonomy" id="61435"/>
    <lineage>
        <taxon>Bacteria</taxon>
        <taxon>Bacillati</taxon>
        <taxon>Chloroflexota</taxon>
        <taxon>Dehalococcoidia</taxon>
        <taxon>Dehalococcoidales</taxon>
        <taxon>Dehalococcoidaceae</taxon>
        <taxon>Dehalococcoides</taxon>
    </lineage>
</organism>